<keyword evidence="3" id="KW-1185">Reference proteome</keyword>
<protein>
    <recommendedName>
        <fullName evidence="1">PilZ domain-containing protein</fullName>
    </recommendedName>
</protein>
<reference evidence="2 3" key="1">
    <citation type="submission" date="2023-07" db="EMBL/GenBank/DDBJ databases">
        <title>Genomic Encyclopedia of Type Strains, Phase IV (KMG-IV): sequencing the most valuable type-strain genomes for metagenomic binning, comparative biology and taxonomic classification.</title>
        <authorList>
            <person name="Goeker M."/>
        </authorList>
    </citation>
    <scope>NUCLEOTIDE SEQUENCE [LARGE SCALE GENOMIC DNA]</scope>
    <source>
        <strain evidence="2 3">DSM 19154</strain>
    </source>
</reference>
<comment type="caution">
    <text evidence="2">The sequence shown here is derived from an EMBL/GenBank/DDBJ whole genome shotgun (WGS) entry which is preliminary data.</text>
</comment>
<feature type="domain" description="PilZ" evidence="1">
    <location>
        <begin position="25"/>
        <end position="113"/>
    </location>
</feature>
<evidence type="ECO:0000313" key="3">
    <source>
        <dbReference type="Proteomes" id="UP001225034"/>
    </source>
</evidence>
<name>A0ABT9YCQ2_9BACI</name>
<proteinExistence type="predicted"/>
<dbReference type="RefSeq" id="WP_306979428.1">
    <property type="nucleotide sequence ID" value="NZ_JAUSUA010000001.1"/>
</dbReference>
<evidence type="ECO:0000259" key="1">
    <source>
        <dbReference type="Pfam" id="PF07238"/>
    </source>
</evidence>
<dbReference type="EMBL" id="JAUSUA010000001">
    <property type="protein sequence ID" value="MDQ0205625.1"/>
    <property type="molecule type" value="Genomic_DNA"/>
</dbReference>
<evidence type="ECO:0000313" key="2">
    <source>
        <dbReference type="EMBL" id="MDQ0205625.1"/>
    </source>
</evidence>
<dbReference type="Pfam" id="PF07238">
    <property type="entry name" value="PilZ"/>
    <property type="match status" value="1"/>
</dbReference>
<dbReference type="InterPro" id="IPR009875">
    <property type="entry name" value="PilZ_domain"/>
</dbReference>
<dbReference type="Proteomes" id="UP001225034">
    <property type="component" value="Unassembled WGS sequence"/>
</dbReference>
<organism evidence="2 3">
    <name type="scientific">Alkalicoccobacillus murimartini</name>
    <dbReference type="NCBI Taxonomy" id="171685"/>
    <lineage>
        <taxon>Bacteria</taxon>
        <taxon>Bacillati</taxon>
        <taxon>Bacillota</taxon>
        <taxon>Bacilli</taxon>
        <taxon>Bacillales</taxon>
        <taxon>Bacillaceae</taxon>
        <taxon>Alkalicoccobacillus</taxon>
    </lineage>
</organism>
<gene>
    <name evidence="2" type="ORF">J2S05_000399</name>
</gene>
<sequence length="123" mass="14074">MRYKRDESFRYDFQPVLDGTFCIVQVNHQEVKASNGKLSITNLSPKGIGIETQYDLPDPNNYAVTLQVECTLEEQPLTFEGAIQWKRPLSTGYSYGLELSLPEQSKTEMINLLKRQSSNQKLI</sequence>
<accession>A0ABT9YCQ2</accession>